<evidence type="ECO:0000313" key="2">
    <source>
        <dbReference type="Proteomes" id="UP000467840"/>
    </source>
</evidence>
<organism evidence="1 2">
    <name type="scientific">Hevea brasiliensis</name>
    <name type="common">Para rubber tree</name>
    <name type="synonym">Siphonia brasiliensis</name>
    <dbReference type="NCBI Taxonomy" id="3981"/>
    <lineage>
        <taxon>Eukaryota</taxon>
        <taxon>Viridiplantae</taxon>
        <taxon>Streptophyta</taxon>
        <taxon>Embryophyta</taxon>
        <taxon>Tracheophyta</taxon>
        <taxon>Spermatophyta</taxon>
        <taxon>Magnoliopsida</taxon>
        <taxon>eudicotyledons</taxon>
        <taxon>Gunneridae</taxon>
        <taxon>Pentapetalae</taxon>
        <taxon>rosids</taxon>
        <taxon>fabids</taxon>
        <taxon>Malpighiales</taxon>
        <taxon>Euphorbiaceae</taxon>
        <taxon>Crotonoideae</taxon>
        <taxon>Micrandreae</taxon>
        <taxon>Hevea</taxon>
    </lineage>
</organism>
<sequence length="95" mass="10777">MEFSLAYHPPKAIKGPALADFLANHPYLDVNGVEGGQEVNEIEIMAIRLLESFEGTKFEQQLWESNWEANELAQATSGLRISEDLTYRVLVIQKR</sequence>
<reference evidence="1 2" key="1">
    <citation type="journal article" date="2020" name="Mol. Plant">
        <title>The Chromosome-Based Rubber Tree Genome Provides New Insights into Spurge Genome Evolution and Rubber Biosynthesis.</title>
        <authorList>
            <person name="Liu J."/>
            <person name="Shi C."/>
            <person name="Shi C.C."/>
            <person name="Li W."/>
            <person name="Zhang Q.J."/>
            <person name="Zhang Y."/>
            <person name="Li K."/>
            <person name="Lu H.F."/>
            <person name="Shi C."/>
            <person name="Zhu S.T."/>
            <person name="Xiao Z.Y."/>
            <person name="Nan H."/>
            <person name="Yue Y."/>
            <person name="Zhu X.G."/>
            <person name="Wu Y."/>
            <person name="Hong X.N."/>
            <person name="Fan G.Y."/>
            <person name="Tong Y."/>
            <person name="Zhang D."/>
            <person name="Mao C.L."/>
            <person name="Liu Y.L."/>
            <person name="Hao S.J."/>
            <person name="Liu W.Q."/>
            <person name="Lv M.Q."/>
            <person name="Zhang H.B."/>
            <person name="Liu Y."/>
            <person name="Hu-Tang G.R."/>
            <person name="Wang J.P."/>
            <person name="Wang J.H."/>
            <person name="Sun Y.H."/>
            <person name="Ni S.B."/>
            <person name="Chen W.B."/>
            <person name="Zhang X.C."/>
            <person name="Jiao Y.N."/>
            <person name="Eichler E.E."/>
            <person name="Li G.H."/>
            <person name="Liu X."/>
            <person name="Gao L.Z."/>
        </authorList>
    </citation>
    <scope>NUCLEOTIDE SEQUENCE [LARGE SCALE GENOMIC DNA]</scope>
    <source>
        <strain evidence="2">cv. GT1</strain>
        <tissue evidence="1">Leaf</tissue>
    </source>
</reference>
<proteinExistence type="predicted"/>
<dbReference type="Proteomes" id="UP000467840">
    <property type="component" value="Chromosome 3"/>
</dbReference>
<dbReference type="AlphaFoldDB" id="A0A6A6KD78"/>
<dbReference type="EMBL" id="JAAGAX010000017">
    <property type="protein sequence ID" value="KAF2286727.1"/>
    <property type="molecule type" value="Genomic_DNA"/>
</dbReference>
<comment type="caution">
    <text evidence="1">The sequence shown here is derived from an EMBL/GenBank/DDBJ whole genome shotgun (WGS) entry which is preliminary data.</text>
</comment>
<accession>A0A6A6KD78</accession>
<protein>
    <submittedName>
        <fullName evidence="1">Uncharacterized protein</fullName>
    </submittedName>
</protein>
<keyword evidence="2" id="KW-1185">Reference proteome</keyword>
<evidence type="ECO:0000313" key="1">
    <source>
        <dbReference type="EMBL" id="KAF2286727.1"/>
    </source>
</evidence>
<gene>
    <name evidence="1" type="ORF">GH714_024885</name>
</gene>
<name>A0A6A6KD78_HEVBR</name>